<evidence type="ECO:0000313" key="7">
    <source>
        <dbReference type="Proteomes" id="UP001046870"/>
    </source>
</evidence>
<dbReference type="GO" id="GO:0038023">
    <property type="term" value="F:signaling receptor activity"/>
    <property type="evidence" value="ECO:0007669"/>
    <property type="project" value="TreeGrafter"/>
</dbReference>
<feature type="compositionally biased region" description="Low complexity" evidence="2">
    <location>
        <begin position="167"/>
        <end position="206"/>
    </location>
</feature>
<dbReference type="Gene3D" id="2.10.50.10">
    <property type="entry name" value="Tumor Necrosis Factor Receptor, subunit A, domain 2"/>
    <property type="match status" value="2"/>
</dbReference>
<evidence type="ECO:0000313" key="6">
    <source>
        <dbReference type="EMBL" id="KAG7477572.1"/>
    </source>
</evidence>
<name>A0A9D3Q8U3_MEGAT</name>
<feature type="compositionally biased region" description="Polar residues" evidence="2">
    <location>
        <begin position="268"/>
        <end position="281"/>
    </location>
</feature>
<keyword evidence="7" id="KW-1185">Reference proteome</keyword>
<dbReference type="OrthoDB" id="9932129at2759"/>
<dbReference type="GO" id="GO:0042127">
    <property type="term" value="P:regulation of cell population proliferation"/>
    <property type="evidence" value="ECO:0007669"/>
    <property type="project" value="TreeGrafter"/>
</dbReference>
<feature type="region of interest" description="Disordered" evidence="2">
    <location>
        <begin position="260"/>
        <end position="281"/>
    </location>
</feature>
<reference evidence="6" key="1">
    <citation type="submission" date="2021-01" db="EMBL/GenBank/DDBJ databases">
        <authorList>
            <person name="Zahm M."/>
            <person name="Roques C."/>
            <person name="Cabau C."/>
            <person name="Klopp C."/>
            <person name="Donnadieu C."/>
            <person name="Jouanno E."/>
            <person name="Lampietro C."/>
            <person name="Louis A."/>
            <person name="Herpin A."/>
            <person name="Echchiki A."/>
            <person name="Berthelot C."/>
            <person name="Parey E."/>
            <person name="Roest-Crollius H."/>
            <person name="Braasch I."/>
            <person name="Postlethwait J."/>
            <person name="Bobe J."/>
            <person name="Montfort J."/>
            <person name="Bouchez O."/>
            <person name="Begum T."/>
            <person name="Mejri S."/>
            <person name="Adams A."/>
            <person name="Chen W.-J."/>
            <person name="Guiguen Y."/>
        </authorList>
    </citation>
    <scope>NUCLEOTIDE SEQUENCE</scope>
    <source>
        <strain evidence="6">YG-15Mar2019-1</strain>
        <tissue evidence="6">Brain</tissue>
    </source>
</reference>
<dbReference type="Proteomes" id="UP001046870">
    <property type="component" value="Chromosome 5"/>
</dbReference>
<organism evidence="6 7">
    <name type="scientific">Megalops atlanticus</name>
    <name type="common">Tarpon</name>
    <name type="synonym">Clupea gigantea</name>
    <dbReference type="NCBI Taxonomy" id="7932"/>
    <lineage>
        <taxon>Eukaryota</taxon>
        <taxon>Metazoa</taxon>
        <taxon>Chordata</taxon>
        <taxon>Craniata</taxon>
        <taxon>Vertebrata</taxon>
        <taxon>Euteleostomi</taxon>
        <taxon>Actinopterygii</taxon>
        <taxon>Neopterygii</taxon>
        <taxon>Teleostei</taxon>
        <taxon>Elopiformes</taxon>
        <taxon>Megalopidae</taxon>
        <taxon>Megalops</taxon>
    </lineage>
</organism>
<dbReference type="InterPro" id="IPR001368">
    <property type="entry name" value="TNFR/NGFR_Cys_rich_reg"/>
</dbReference>
<dbReference type="SMART" id="SM00208">
    <property type="entry name" value="TNFR"/>
    <property type="match status" value="2"/>
</dbReference>
<evidence type="ECO:0000256" key="1">
    <source>
        <dbReference type="PROSITE-ProRule" id="PRU00206"/>
    </source>
</evidence>
<dbReference type="PANTHER" id="PTHR47139:SF3">
    <property type="entry name" value="SI:CH73-361P23.3"/>
    <property type="match status" value="1"/>
</dbReference>
<keyword evidence="3" id="KW-0472">Membrane</keyword>
<feature type="signal peptide" evidence="4">
    <location>
        <begin position="1"/>
        <end position="26"/>
    </location>
</feature>
<dbReference type="Pfam" id="PF00020">
    <property type="entry name" value="TNFR_c6"/>
    <property type="match status" value="2"/>
</dbReference>
<feature type="chain" id="PRO_5038439065" description="TNFR-Cys domain-containing protein" evidence="4">
    <location>
        <begin position="27"/>
        <end position="281"/>
    </location>
</feature>
<dbReference type="PROSITE" id="PS50050">
    <property type="entry name" value="TNFR_NGFR_2"/>
    <property type="match status" value="1"/>
</dbReference>
<evidence type="ECO:0000256" key="3">
    <source>
        <dbReference type="SAM" id="Phobius"/>
    </source>
</evidence>
<feature type="transmembrane region" description="Helical" evidence="3">
    <location>
        <begin position="218"/>
        <end position="241"/>
    </location>
</feature>
<keyword evidence="1" id="KW-1015">Disulfide bond</keyword>
<comment type="caution">
    <text evidence="6">The sequence shown here is derived from an EMBL/GenBank/DDBJ whole genome shotgun (WGS) entry which is preliminary data.</text>
</comment>
<feature type="region of interest" description="Disordered" evidence="2">
    <location>
        <begin position="163"/>
        <end position="208"/>
    </location>
</feature>
<gene>
    <name evidence="6" type="ORF">MATL_G00071090</name>
</gene>
<accession>A0A9D3Q8U3</accession>
<evidence type="ECO:0000256" key="2">
    <source>
        <dbReference type="SAM" id="MobiDB-lite"/>
    </source>
</evidence>
<comment type="caution">
    <text evidence="1">Lacks conserved residue(s) required for the propagation of feature annotation.</text>
</comment>
<protein>
    <recommendedName>
        <fullName evidence="5">TNFR-Cys domain-containing protein</fullName>
    </recommendedName>
</protein>
<keyword evidence="3" id="KW-1133">Transmembrane helix</keyword>
<dbReference type="PANTHER" id="PTHR47139">
    <property type="entry name" value="TUMOR NECROSIS FACTOR RECEPTOR SUPERFAMILY MEMBER 9"/>
    <property type="match status" value="1"/>
</dbReference>
<dbReference type="EMBL" id="JAFDVH010000005">
    <property type="protein sequence ID" value="KAG7477572.1"/>
    <property type="molecule type" value="Genomic_DNA"/>
</dbReference>
<sequence>MCYLNVRLLCSLTWLCIYQELLGIHAAPNCPSGQRRKYNSEKCEFCIEGLQYQPLPNQDFCKNCLTCDDRKGSEIVSPCTRTTNTICRCRKGFVRRGKDESSCKCEKGSGLVKAGKECHKCPPGTFTSADDSICQKWTACGQRGEKTLGTSVSDAVCNEGPEDLWMSSAPTPSPATTSTTTTATVANSATTSPASTPASTRSPSATRKPINTSYSIELTFYAIGLLLLMPLSALSCVRVVIPGIRNYKRHIIRADMACRKPVEESGDSSRSSLVKSSQGRP</sequence>
<feature type="domain" description="TNFR-Cys" evidence="5">
    <location>
        <begin position="45"/>
        <end position="87"/>
    </location>
</feature>
<evidence type="ECO:0000259" key="5">
    <source>
        <dbReference type="PROSITE" id="PS50050"/>
    </source>
</evidence>
<evidence type="ECO:0000256" key="4">
    <source>
        <dbReference type="SAM" id="SignalP"/>
    </source>
</evidence>
<feature type="disulfide bond" evidence="1">
    <location>
        <begin position="46"/>
        <end position="61"/>
    </location>
</feature>
<keyword evidence="4" id="KW-0732">Signal</keyword>
<keyword evidence="3" id="KW-0812">Transmembrane</keyword>
<feature type="repeat" description="TNFR-Cys" evidence="1">
    <location>
        <begin position="45"/>
        <end position="87"/>
    </location>
</feature>
<dbReference type="AlphaFoldDB" id="A0A9D3Q8U3"/>
<dbReference type="PROSITE" id="PS00652">
    <property type="entry name" value="TNFR_NGFR_1"/>
    <property type="match status" value="1"/>
</dbReference>
<proteinExistence type="predicted"/>
<dbReference type="SUPFAM" id="SSF57586">
    <property type="entry name" value="TNF receptor-like"/>
    <property type="match status" value="1"/>
</dbReference>